<accession>A0A919M4U9</accession>
<keyword evidence="1" id="KW-1133">Transmembrane helix</keyword>
<dbReference type="Proteomes" id="UP000619479">
    <property type="component" value="Unassembled WGS sequence"/>
</dbReference>
<evidence type="ECO:0000313" key="2">
    <source>
        <dbReference type="EMBL" id="GID62689.1"/>
    </source>
</evidence>
<keyword evidence="3" id="KW-1185">Reference proteome</keyword>
<evidence type="ECO:0008006" key="4">
    <source>
        <dbReference type="Google" id="ProtNLM"/>
    </source>
</evidence>
<evidence type="ECO:0000313" key="3">
    <source>
        <dbReference type="Proteomes" id="UP000619479"/>
    </source>
</evidence>
<protein>
    <recommendedName>
        <fullName evidence="4">Secreted protein</fullName>
    </recommendedName>
</protein>
<keyword evidence="1" id="KW-0472">Membrane</keyword>
<feature type="transmembrane region" description="Helical" evidence="1">
    <location>
        <begin position="241"/>
        <end position="264"/>
    </location>
</feature>
<dbReference type="RefSeq" id="WP_239174123.1">
    <property type="nucleotide sequence ID" value="NZ_BAAAUC010000029.1"/>
</dbReference>
<organism evidence="2 3">
    <name type="scientific">Actinoplanes cyaneus</name>
    <dbReference type="NCBI Taxonomy" id="52696"/>
    <lineage>
        <taxon>Bacteria</taxon>
        <taxon>Bacillati</taxon>
        <taxon>Actinomycetota</taxon>
        <taxon>Actinomycetes</taxon>
        <taxon>Micromonosporales</taxon>
        <taxon>Micromonosporaceae</taxon>
        <taxon>Actinoplanes</taxon>
    </lineage>
</organism>
<dbReference type="AlphaFoldDB" id="A0A919M4U9"/>
<gene>
    <name evidence="2" type="ORF">Acy02nite_05700</name>
</gene>
<feature type="transmembrane region" description="Helical" evidence="1">
    <location>
        <begin position="408"/>
        <end position="428"/>
    </location>
</feature>
<feature type="transmembrane region" description="Helical" evidence="1">
    <location>
        <begin position="210"/>
        <end position="229"/>
    </location>
</feature>
<sequence length="436" mass="45561">MTTALARRTPSPAAAYTPPPEGLVHRVAGLRRTSPGRLQLILAALLTLGLLTGLIAGLTAHAASSGTAGLGDRAQPLLVKAESVWSALADADTTAAQAFLAGGLEPDTLTQRYDADLAAAGTSLAGAARLVPAGSEAATAIDGLSVGLAKYAALVATARADNRQGLPLGASYLTAASTLNRDTLQPQAQALFRIATDEIDAGYDSAHSSWWLIAMLVLAVALGVALLWAQGYLSRTTHRTFNVPLVAATGLFALLILLTVTVFANQRNHLGEAAREGSEPVATFARLHIAVLTERADEALTLAARGSADREKDFDQTTATIDFGDTRLEPAHEFAVAARQQHDAYLATHDQVRGLSEGGDYDGAVALAVGDQASRQFGELRTTLEGAIDNREAAFTEQIGAAGEWLDLLTLIGPLLALGICALAVFGIRARLEEYR</sequence>
<proteinExistence type="predicted"/>
<dbReference type="EMBL" id="BOMH01000004">
    <property type="protein sequence ID" value="GID62689.1"/>
    <property type="molecule type" value="Genomic_DNA"/>
</dbReference>
<keyword evidence="1" id="KW-0812">Transmembrane</keyword>
<comment type="caution">
    <text evidence="2">The sequence shown here is derived from an EMBL/GenBank/DDBJ whole genome shotgun (WGS) entry which is preliminary data.</text>
</comment>
<feature type="transmembrane region" description="Helical" evidence="1">
    <location>
        <begin position="40"/>
        <end position="63"/>
    </location>
</feature>
<reference evidence="2" key="1">
    <citation type="submission" date="2021-01" db="EMBL/GenBank/DDBJ databases">
        <title>Whole genome shotgun sequence of Actinoplanes cyaneus NBRC 14990.</title>
        <authorList>
            <person name="Komaki H."/>
            <person name="Tamura T."/>
        </authorList>
    </citation>
    <scope>NUCLEOTIDE SEQUENCE</scope>
    <source>
        <strain evidence="2">NBRC 14990</strain>
    </source>
</reference>
<evidence type="ECO:0000256" key="1">
    <source>
        <dbReference type="SAM" id="Phobius"/>
    </source>
</evidence>
<name>A0A919M4U9_9ACTN</name>